<accession>A0ABV8RM66</accession>
<evidence type="ECO:0000259" key="2">
    <source>
        <dbReference type="PROSITE" id="PS51186"/>
    </source>
</evidence>
<gene>
    <name evidence="3" type="ORF">ACFO0A_05030</name>
</gene>
<organism evidence="3 4">
    <name type="scientific">Novosphingobium tardum</name>
    <dbReference type="NCBI Taxonomy" id="1538021"/>
    <lineage>
        <taxon>Bacteria</taxon>
        <taxon>Pseudomonadati</taxon>
        <taxon>Pseudomonadota</taxon>
        <taxon>Alphaproteobacteria</taxon>
        <taxon>Sphingomonadales</taxon>
        <taxon>Sphingomonadaceae</taxon>
        <taxon>Novosphingobium</taxon>
    </lineage>
</organism>
<dbReference type="InterPro" id="IPR016181">
    <property type="entry name" value="Acyl_CoA_acyltransferase"/>
</dbReference>
<keyword evidence="3" id="KW-0808">Transferase</keyword>
<dbReference type="InterPro" id="IPR000182">
    <property type="entry name" value="GNAT_dom"/>
</dbReference>
<protein>
    <submittedName>
        <fullName evidence="3">GNAT family N-acetyltransferase</fullName>
        <ecNumber evidence="3">2.3.-.-</ecNumber>
    </submittedName>
</protein>
<proteinExistence type="predicted"/>
<dbReference type="SUPFAM" id="SSF55729">
    <property type="entry name" value="Acyl-CoA N-acyltransferases (Nat)"/>
    <property type="match status" value="1"/>
</dbReference>
<dbReference type="GO" id="GO:0016746">
    <property type="term" value="F:acyltransferase activity"/>
    <property type="evidence" value="ECO:0007669"/>
    <property type="project" value="UniProtKB-KW"/>
</dbReference>
<dbReference type="PROSITE" id="PS51186">
    <property type="entry name" value="GNAT"/>
    <property type="match status" value="1"/>
</dbReference>
<sequence>MFIRSERLFLRPGWPEDWEELLHRIADQGIVHNLARAPWPYRAEHARDFAGRAQDKRFPHFLVTLPGATGPRLVGSCGMAPVDGSGGGDAELGYWIGRDYWGQGFATEAARALLRLAHTLGHRRIEAGHFVDNPASGKVLRKVGFRPTGDITRRHSKGRGVAVDSVSYAIDLGETGNCDGDSPAPCRRDAPLPAMRAA</sequence>
<feature type="region of interest" description="Disordered" evidence="1">
    <location>
        <begin position="179"/>
        <end position="198"/>
    </location>
</feature>
<comment type="caution">
    <text evidence="3">The sequence shown here is derived from an EMBL/GenBank/DDBJ whole genome shotgun (WGS) entry which is preliminary data.</text>
</comment>
<dbReference type="Proteomes" id="UP001595828">
    <property type="component" value="Unassembled WGS sequence"/>
</dbReference>
<dbReference type="EMBL" id="JBHSDR010000003">
    <property type="protein sequence ID" value="MFC4294420.1"/>
    <property type="molecule type" value="Genomic_DNA"/>
</dbReference>
<evidence type="ECO:0000256" key="1">
    <source>
        <dbReference type="SAM" id="MobiDB-lite"/>
    </source>
</evidence>
<feature type="domain" description="N-acetyltransferase" evidence="2">
    <location>
        <begin position="8"/>
        <end position="173"/>
    </location>
</feature>
<keyword evidence="3" id="KW-0012">Acyltransferase</keyword>
<dbReference type="PANTHER" id="PTHR43792">
    <property type="entry name" value="GNAT FAMILY, PUTATIVE (AFU_ORTHOLOGUE AFUA_3G00765)-RELATED-RELATED"/>
    <property type="match status" value="1"/>
</dbReference>
<name>A0ABV8RM66_9SPHN</name>
<dbReference type="InterPro" id="IPR051531">
    <property type="entry name" value="N-acetyltransferase"/>
</dbReference>
<dbReference type="RefSeq" id="WP_379537870.1">
    <property type="nucleotide sequence ID" value="NZ_JBHSDR010000003.1"/>
</dbReference>
<evidence type="ECO:0000313" key="3">
    <source>
        <dbReference type="EMBL" id="MFC4294420.1"/>
    </source>
</evidence>
<dbReference type="EC" id="2.3.-.-" evidence="3"/>
<dbReference type="Gene3D" id="3.40.630.30">
    <property type="match status" value="1"/>
</dbReference>
<dbReference type="Pfam" id="PF13302">
    <property type="entry name" value="Acetyltransf_3"/>
    <property type="match status" value="1"/>
</dbReference>
<reference evidence="4" key="1">
    <citation type="journal article" date="2019" name="Int. J. Syst. Evol. Microbiol.">
        <title>The Global Catalogue of Microorganisms (GCM) 10K type strain sequencing project: providing services to taxonomists for standard genome sequencing and annotation.</title>
        <authorList>
            <consortium name="The Broad Institute Genomics Platform"/>
            <consortium name="The Broad Institute Genome Sequencing Center for Infectious Disease"/>
            <person name="Wu L."/>
            <person name="Ma J."/>
        </authorList>
    </citation>
    <scope>NUCLEOTIDE SEQUENCE [LARGE SCALE GENOMIC DNA]</scope>
    <source>
        <strain evidence="4">CGMCC 1.12989</strain>
    </source>
</reference>
<keyword evidence="4" id="KW-1185">Reference proteome</keyword>
<evidence type="ECO:0000313" key="4">
    <source>
        <dbReference type="Proteomes" id="UP001595828"/>
    </source>
</evidence>